<evidence type="ECO:0000256" key="1">
    <source>
        <dbReference type="ARBA" id="ARBA00009437"/>
    </source>
</evidence>
<dbReference type="GO" id="GO:0003677">
    <property type="term" value="F:DNA binding"/>
    <property type="evidence" value="ECO:0007669"/>
    <property type="project" value="UniProtKB-KW"/>
</dbReference>
<evidence type="ECO:0000259" key="5">
    <source>
        <dbReference type="PROSITE" id="PS50931"/>
    </source>
</evidence>
<dbReference type="InterPro" id="IPR036388">
    <property type="entry name" value="WH-like_DNA-bd_sf"/>
</dbReference>
<dbReference type="Pfam" id="PF03466">
    <property type="entry name" value="LysR_substrate"/>
    <property type="match status" value="1"/>
</dbReference>
<dbReference type="PROSITE" id="PS50931">
    <property type="entry name" value="HTH_LYSR"/>
    <property type="match status" value="1"/>
</dbReference>
<organism evidence="6 7">
    <name type="scientific">Acidaminococcus fermentans</name>
    <dbReference type="NCBI Taxonomy" id="905"/>
    <lineage>
        <taxon>Bacteria</taxon>
        <taxon>Bacillati</taxon>
        <taxon>Bacillota</taxon>
        <taxon>Negativicutes</taxon>
        <taxon>Acidaminococcales</taxon>
        <taxon>Acidaminococcaceae</taxon>
        <taxon>Acidaminococcus</taxon>
    </lineage>
</organism>
<accession>A0A6N7VY92</accession>
<dbReference type="PANTHER" id="PTHR30346">
    <property type="entry name" value="TRANSCRIPTIONAL DUAL REGULATOR HCAR-RELATED"/>
    <property type="match status" value="1"/>
</dbReference>
<gene>
    <name evidence="6" type="ORF">FX155_00835</name>
</gene>
<dbReference type="GO" id="GO:0032993">
    <property type="term" value="C:protein-DNA complex"/>
    <property type="evidence" value="ECO:0007669"/>
    <property type="project" value="TreeGrafter"/>
</dbReference>
<evidence type="ECO:0000313" key="6">
    <source>
        <dbReference type="EMBL" id="MSS81172.1"/>
    </source>
</evidence>
<dbReference type="AlphaFoldDB" id="A0A6N7VY92"/>
<dbReference type="InterPro" id="IPR036390">
    <property type="entry name" value="WH_DNA-bd_sf"/>
</dbReference>
<keyword evidence="2" id="KW-0805">Transcription regulation</keyword>
<keyword evidence="3" id="KW-0238">DNA-binding</keyword>
<name>A0A6N7VY92_ACIFE</name>
<dbReference type="PANTHER" id="PTHR30346:SF0">
    <property type="entry name" value="HCA OPERON TRANSCRIPTIONAL ACTIVATOR HCAR"/>
    <property type="match status" value="1"/>
</dbReference>
<dbReference type="InterPro" id="IPR000847">
    <property type="entry name" value="LysR_HTH_N"/>
</dbReference>
<dbReference type="Pfam" id="PF00126">
    <property type="entry name" value="HTH_1"/>
    <property type="match status" value="1"/>
</dbReference>
<dbReference type="EMBL" id="VULN01000001">
    <property type="protein sequence ID" value="MSS81172.1"/>
    <property type="molecule type" value="Genomic_DNA"/>
</dbReference>
<dbReference type="RefSeq" id="WP_022487232.1">
    <property type="nucleotide sequence ID" value="NZ_VULN01000001.1"/>
</dbReference>
<dbReference type="Proteomes" id="UP000441455">
    <property type="component" value="Unassembled WGS sequence"/>
</dbReference>
<dbReference type="GO" id="GO:0003700">
    <property type="term" value="F:DNA-binding transcription factor activity"/>
    <property type="evidence" value="ECO:0007669"/>
    <property type="project" value="InterPro"/>
</dbReference>
<reference evidence="6 7" key="1">
    <citation type="submission" date="2019-08" db="EMBL/GenBank/DDBJ databases">
        <title>In-depth cultivation of the pig gut microbiome towards novel bacterial diversity and tailored functional studies.</title>
        <authorList>
            <person name="Wylensek D."/>
            <person name="Hitch T.C.A."/>
            <person name="Clavel T."/>
        </authorList>
    </citation>
    <scope>NUCLEOTIDE SEQUENCE [LARGE SCALE GENOMIC DNA]</scope>
    <source>
        <strain evidence="6 7">WCA-389-WT-5B</strain>
    </source>
</reference>
<sequence>MNFNTIRYFLMTAQEASFSRAADRLYITQQTLSGQIAALEKELGCRLFVRKVPLQLTYGGEVFLEYARRFQGEYRSLGQAFQDINHRDRGRLKVGIAYTRGHILLPRVLGEFQARYPLMEVEIREDSNAELLRQLEEGGTDLVVAYFPEAIPGIRTRVIQQEEIRLLADRKLLERQYGAGTDQVIRKLQETRDARVLQACPFLRTDEADLAGYLVARYLKGLKFQPRQKVKSHNLELLLEMCVAGAGVCFSPDYLVEGFLKPDQRKDLVEVPLGKEMSYPICFGWKEEGRTWSMVEKFMECAEKVREPVSRL</sequence>
<proteinExistence type="inferred from homology"/>
<dbReference type="SUPFAM" id="SSF46785">
    <property type="entry name" value="Winged helix' DNA-binding domain"/>
    <property type="match status" value="1"/>
</dbReference>
<keyword evidence="4" id="KW-0804">Transcription</keyword>
<dbReference type="PRINTS" id="PR00039">
    <property type="entry name" value="HTHLYSR"/>
</dbReference>
<dbReference type="OrthoDB" id="9803735at2"/>
<dbReference type="Gene3D" id="1.10.10.10">
    <property type="entry name" value="Winged helix-like DNA-binding domain superfamily/Winged helix DNA-binding domain"/>
    <property type="match status" value="1"/>
</dbReference>
<dbReference type="SUPFAM" id="SSF53850">
    <property type="entry name" value="Periplasmic binding protein-like II"/>
    <property type="match status" value="1"/>
</dbReference>
<dbReference type="InterPro" id="IPR005119">
    <property type="entry name" value="LysR_subst-bd"/>
</dbReference>
<protein>
    <submittedName>
        <fullName evidence="6">LysR family transcriptional regulator</fullName>
    </submittedName>
</protein>
<evidence type="ECO:0000256" key="2">
    <source>
        <dbReference type="ARBA" id="ARBA00023015"/>
    </source>
</evidence>
<comment type="similarity">
    <text evidence="1">Belongs to the LysR transcriptional regulatory family.</text>
</comment>
<dbReference type="Gene3D" id="3.40.190.10">
    <property type="entry name" value="Periplasmic binding protein-like II"/>
    <property type="match status" value="2"/>
</dbReference>
<evidence type="ECO:0000256" key="3">
    <source>
        <dbReference type="ARBA" id="ARBA00023125"/>
    </source>
</evidence>
<evidence type="ECO:0000313" key="7">
    <source>
        <dbReference type="Proteomes" id="UP000441455"/>
    </source>
</evidence>
<feature type="domain" description="HTH lysR-type" evidence="5">
    <location>
        <begin position="1"/>
        <end position="57"/>
    </location>
</feature>
<dbReference type="CDD" id="cd05466">
    <property type="entry name" value="PBP2_LTTR_substrate"/>
    <property type="match status" value="1"/>
</dbReference>
<comment type="caution">
    <text evidence="6">The sequence shown here is derived from an EMBL/GenBank/DDBJ whole genome shotgun (WGS) entry which is preliminary data.</text>
</comment>
<evidence type="ECO:0000256" key="4">
    <source>
        <dbReference type="ARBA" id="ARBA00023163"/>
    </source>
</evidence>